<organism evidence="2 3">
    <name type="scientific">Phakopsora pachyrhizi</name>
    <name type="common">Asian soybean rust disease fungus</name>
    <dbReference type="NCBI Taxonomy" id="170000"/>
    <lineage>
        <taxon>Eukaryota</taxon>
        <taxon>Fungi</taxon>
        <taxon>Dikarya</taxon>
        <taxon>Basidiomycota</taxon>
        <taxon>Pucciniomycotina</taxon>
        <taxon>Pucciniomycetes</taxon>
        <taxon>Pucciniales</taxon>
        <taxon>Phakopsoraceae</taxon>
        <taxon>Phakopsora</taxon>
    </lineage>
</organism>
<evidence type="ECO:0000313" key="3">
    <source>
        <dbReference type="Proteomes" id="UP001153365"/>
    </source>
</evidence>
<feature type="compositionally biased region" description="Basic and acidic residues" evidence="1">
    <location>
        <begin position="428"/>
        <end position="446"/>
    </location>
</feature>
<feature type="region of interest" description="Disordered" evidence="1">
    <location>
        <begin position="378"/>
        <end position="400"/>
    </location>
</feature>
<evidence type="ECO:0000256" key="1">
    <source>
        <dbReference type="SAM" id="MobiDB-lite"/>
    </source>
</evidence>
<feature type="compositionally biased region" description="Polar residues" evidence="1">
    <location>
        <begin position="378"/>
        <end position="397"/>
    </location>
</feature>
<feature type="compositionally biased region" description="Polar residues" evidence="1">
    <location>
        <begin position="517"/>
        <end position="529"/>
    </location>
</feature>
<feature type="region of interest" description="Disordered" evidence="1">
    <location>
        <begin position="826"/>
        <end position="861"/>
    </location>
</feature>
<feature type="region of interest" description="Disordered" evidence="1">
    <location>
        <begin position="657"/>
        <end position="703"/>
    </location>
</feature>
<keyword evidence="3" id="KW-1185">Reference proteome</keyword>
<feature type="region of interest" description="Disordered" evidence="1">
    <location>
        <begin position="884"/>
        <end position="905"/>
    </location>
</feature>
<feature type="region of interest" description="Disordered" evidence="1">
    <location>
        <begin position="418"/>
        <end position="472"/>
    </location>
</feature>
<protein>
    <submittedName>
        <fullName evidence="2">Expressed protein</fullName>
    </submittedName>
</protein>
<feature type="region of interest" description="Disordered" evidence="1">
    <location>
        <begin position="926"/>
        <end position="952"/>
    </location>
</feature>
<name>A0AAV0AMR2_PHAPC</name>
<feature type="compositionally biased region" description="Basic and acidic residues" evidence="1">
    <location>
        <begin position="934"/>
        <end position="944"/>
    </location>
</feature>
<feature type="compositionally biased region" description="Basic and acidic residues" evidence="1">
    <location>
        <begin position="548"/>
        <end position="558"/>
    </location>
</feature>
<feature type="region of interest" description="Disordered" evidence="1">
    <location>
        <begin position="517"/>
        <end position="558"/>
    </location>
</feature>
<reference evidence="2" key="1">
    <citation type="submission" date="2022-06" db="EMBL/GenBank/DDBJ databases">
        <authorList>
            <consortium name="SYNGENTA / RWTH Aachen University"/>
        </authorList>
    </citation>
    <scope>NUCLEOTIDE SEQUENCE</scope>
</reference>
<dbReference type="EMBL" id="CALTRL010000505">
    <property type="protein sequence ID" value="CAH7668377.1"/>
    <property type="molecule type" value="Genomic_DNA"/>
</dbReference>
<feature type="compositionally biased region" description="Low complexity" evidence="1">
    <location>
        <begin position="456"/>
        <end position="467"/>
    </location>
</feature>
<proteinExistence type="predicted"/>
<accession>A0AAV0AMR2</accession>
<evidence type="ECO:0000313" key="2">
    <source>
        <dbReference type="EMBL" id="CAH7668377.1"/>
    </source>
</evidence>
<dbReference type="Proteomes" id="UP001153365">
    <property type="component" value="Unassembled WGS sequence"/>
</dbReference>
<gene>
    <name evidence="2" type="ORF">PPACK8108_LOCUS2883</name>
</gene>
<dbReference type="AlphaFoldDB" id="A0AAV0AMR2"/>
<feature type="compositionally biased region" description="Basic and acidic residues" evidence="1">
    <location>
        <begin position="847"/>
        <end position="861"/>
    </location>
</feature>
<feature type="compositionally biased region" description="Basic residues" evidence="1">
    <location>
        <begin position="530"/>
        <end position="539"/>
    </location>
</feature>
<sequence length="1087" mass="122486">MEQAGPSDVYYKPLVDSYRSLRAFQESTQEKIVNQTQKGNLKPERVSIYDRLLDYFELVISHTVSQSSDVFSQVSLSKADDNDKELKLIDECDELCNFFRYQVGTLYALPIEHIFVPLKKSEPVMTSPVLGLMSYIYNVKLNECWDKESSDERFLRKRRSAGQIWENFLTAFSDGIRLLDAVDALIGGCIINKELLKSPEFFGPSFLSDVILLHSDFVTANIALQIAFTVAPLVKSRGRPPKNETKETFPLKARLSWFKNIFPTKTFGKNLAEELVPRIVDMKSRQFWNEVGGIQARIVRDHDKKARAIPIVSGEIDKKKLLWNDEAIPAFQNNVHFNNCSLTWCSLALPDSNSEDLGAEVTSEVDYNDIISTELQIESSNSSGKPFGSTNDVTNQNGKDEKLSAKISISQEAVEAIDAPGIETKPSNSHERAAEVQRDARSDISKDGSSQNDTPSVSSLSSMNSVNQAEKKPITVEAPVKILKKERKPEKLHLQDSLSSNFDISREFREVIEKPNTNISSLNSSPQKNKNLRKFRPRKAVNQAFSSNDEKTSKTESLKVEKTRNLVKLITSPHSNELLKPQSDEVLDFQKDTREIKRIEEVDLDALGKKIEQSLNYKAGSQINEIHSSENVNNKKSRGLKRHVSYQSAELVDFMKKPEDEEPINAKKKLKSSNRKPPGISISSLDDAFNKQGSKDTDKENSIQLTSADSAANHEYLSAKMSSYSKSKHSNFLHNLIHHESDKAMTFPEVEESKDSIVEVSEGSIDSRNNEVFFASQDPISSFSSPKENDSQIAIRNTWRKLPQNHLLENARKTELTKGIPINEYKATNNNEDNRPGLNLRPNNSKLRYEHSTSGKIKPDKVIFPSKKKDFDWKRLQKLRFDLSSPRQSAEINDDSTDGSRSGELSASEFTKFKAESSNLSLVKNYKTPNSETTYRKEKQDEKSGPNFSRTNTKLESFNSILKDLRGDMTQKFQKTPPTVDQGIVASDEVSSIKDAVRIKSRPNKQLFARLRPPRSKLLLKSSSDVRKIRGNQQKLADLTNPSYKGCLGNQKISKSSVIRNGSTVSNSIKHEDKLSDCMGKLTQVGI</sequence>
<comment type="caution">
    <text evidence="2">The sequence shown here is derived from an EMBL/GenBank/DDBJ whole genome shotgun (WGS) entry which is preliminary data.</text>
</comment>